<organism evidence="5 6">
    <name type="scientific">Saponaria officinalis</name>
    <name type="common">Common soapwort</name>
    <name type="synonym">Lychnis saponaria</name>
    <dbReference type="NCBI Taxonomy" id="3572"/>
    <lineage>
        <taxon>Eukaryota</taxon>
        <taxon>Viridiplantae</taxon>
        <taxon>Streptophyta</taxon>
        <taxon>Embryophyta</taxon>
        <taxon>Tracheophyta</taxon>
        <taxon>Spermatophyta</taxon>
        <taxon>Magnoliopsida</taxon>
        <taxon>eudicotyledons</taxon>
        <taxon>Gunneridae</taxon>
        <taxon>Pentapetalae</taxon>
        <taxon>Caryophyllales</taxon>
        <taxon>Caryophyllaceae</taxon>
        <taxon>Caryophylleae</taxon>
        <taxon>Saponaria</taxon>
    </lineage>
</organism>
<keyword evidence="2" id="KW-0341">Growth regulation</keyword>
<feature type="compositionally biased region" description="Basic residues" evidence="4">
    <location>
        <begin position="20"/>
        <end position="29"/>
    </location>
</feature>
<feature type="region of interest" description="Disordered" evidence="4">
    <location>
        <begin position="248"/>
        <end position="270"/>
    </location>
</feature>
<dbReference type="EMBL" id="JBDFQZ010000010">
    <property type="protein sequence ID" value="KAK9685042.1"/>
    <property type="molecule type" value="Genomic_DNA"/>
</dbReference>
<feature type="coiled-coil region" evidence="3">
    <location>
        <begin position="461"/>
        <end position="516"/>
    </location>
</feature>
<feature type="region of interest" description="Disordered" evidence="4">
    <location>
        <begin position="1"/>
        <end position="33"/>
    </location>
</feature>
<keyword evidence="3" id="KW-0175">Coiled coil</keyword>
<protein>
    <submittedName>
        <fullName evidence="5">Uncharacterized protein</fullName>
    </submittedName>
</protein>
<evidence type="ECO:0000313" key="5">
    <source>
        <dbReference type="EMBL" id="KAK9685042.1"/>
    </source>
</evidence>
<sequence>MEQANDKCLLSPQGESEKHPFKRKRRGRPSKLPVVAAETLDQTPTGSDLMKPLGPIVMGLTHNDIFTVSRADNSGRLLKVKKKPINDDGKQLVASADSENMESEPQKGEVKNLKRKRGRPPKVLFGLTSPETNKAVSESVENKMPNAVDVASSTKRLSVTDEAENPVSVVEPLSMSISTPLSDPRKENLGIIGDHFIRLGDIRRLSLGKRSTARRQSRKYRKTSTVATLELANTIITGGKKLISTEQAEHPTGDGAECANNSRGGVEEDSDNGIGINVAVVVTSSNACGDDKPLSAWLDGAHSLPPSTDASRFAEIGILRGEIETPSCGQQKENTQDEKDETLAGDLSRNITENPDERLIQSTAIVPREGQELPFVKNSLVWGFIESMEVLKRIPQKPHFFPLYNCKEECREGLAIGSMVTFTGIAERIYRARFDDPKSLYEGYLESLVDLEELGFNVAPVRELLQKLISIKSRCEQAENTSKEIESQIMERKYEKSKMDDEIAELEKKIFELKEKQTLAVSKKETKDAEIAMLQLSMDAVKGGLASGQDEFEKVTASLW</sequence>
<comment type="caution">
    <text evidence="5">The sequence shown here is derived from an EMBL/GenBank/DDBJ whole genome shotgun (WGS) entry which is preliminary data.</text>
</comment>
<keyword evidence="1" id="KW-0813">Transport</keyword>
<evidence type="ECO:0000256" key="4">
    <source>
        <dbReference type="SAM" id="MobiDB-lite"/>
    </source>
</evidence>
<accession>A0AAW1I6S8</accession>
<keyword evidence="6" id="KW-1185">Reference proteome</keyword>
<evidence type="ECO:0000256" key="3">
    <source>
        <dbReference type="SAM" id="Coils"/>
    </source>
</evidence>
<feature type="region of interest" description="Disordered" evidence="4">
    <location>
        <begin position="95"/>
        <end position="127"/>
    </location>
</feature>
<dbReference type="AlphaFoldDB" id="A0AAW1I6S8"/>
<evidence type="ECO:0000256" key="2">
    <source>
        <dbReference type="ARBA" id="ARBA00022604"/>
    </source>
</evidence>
<dbReference type="InterPro" id="IPR007930">
    <property type="entry name" value="DUF724"/>
</dbReference>
<name>A0AAW1I6S8_SAPOF</name>
<dbReference type="Proteomes" id="UP001443914">
    <property type="component" value="Unassembled WGS sequence"/>
</dbReference>
<gene>
    <name evidence="5" type="ORF">RND81_10G251000</name>
</gene>
<reference evidence="5" key="1">
    <citation type="submission" date="2024-03" db="EMBL/GenBank/DDBJ databases">
        <title>WGS assembly of Saponaria officinalis var. Norfolk2.</title>
        <authorList>
            <person name="Jenkins J."/>
            <person name="Shu S."/>
            <person name="Grimwood J."/>
            <person name="Barry K."/>
            <person name="Goodstein D."/>
            <person name="Schmutz J."/>
            <person name="Leebens-Mack J."/>
            <person name="Osbourn A."/>
        </authorList>
    </citation>
    <scope>NUCLEOTIDE SEQUENCE [LARGE SCALE GENOMIC DNA]</scope>
    <source>
        <strain evidence="5">JIC</strain>
    </source>
</reference>
<evidence type="ECO:0000313" key="6">
    <source>
        <dbReference type="Proteomes" id="UP001443914"/>
    </source>
</evidence>
<dbReference type="Pfam" id="PF05266">
    <property type="entry name" value="DUF724"/>
    <property type="match status" value="1"/>
</dbReference>
<proteinExistence type="predicted"/>
<evidence type="ECO:0000256" key="1">
    <source>
        <dbReference type="ARBA" id="ARBA00022448"/>
    </source>
</evidence>